<organism evidence="2 3">
    <name type="scientific">Caenorhabditis nigoni</name>
    <dbReference type="NCBI Taxonomy" id="1611254"/>
    <lineage>
        <taxon>Eukaryota</taxon>
        <taxon>Metazoa</taxon>
        <taxon>Ecdysozoa</taxon>
        <taxon>Nematoda</taxon>
        <taxon>Chromadorea</taxon>
        <taxon>Rhabditida</taxon>
        <taxon>Rhabditina</taxon>
        <taxon>Rhabditomorpha</taxon>
        <taxon>Rhabditoidea</taxon>
        <taxon>Rhabditidae</taxon>
        <taxon>Peloderinae</taxon>
        <taxon>Caenorhabditis</taxon>
    </lineage>
</organism>
<dbReference type="Pfam" id="PF01827">
    <property type="entry name" value="FTH"/>
    <property type="match status" value="1"/>
</dbReference>
<protein>
    <recommendedName>
        <fullName evidence="1">F-box domain-containing protein</fullName>
    </recommendedName>
</protein>
<dbReference type="CDD" id="cd22150">
    <property type="entry name" value="F-box_CeFBXA-like"/>
    <property type="match status" value="1"/>
</dbReference>
<evidence type="ECO:0000313" key="2">
    <source>
        <dbReference type="EMBL" id="PIC14863.1"/>
    </source>
</evidence>
<keyword evidence="3" id="KW-1185">Reference proteome</keyword>
<name>A0A2G5SIY0_9PELO</name>
<feature type="domain" description="F-box" evidence="1">
    <location>
        <begin position="74"/>
        <end position="121"/>
    </location>
</feature>
<dbReference type="Proteomes" id="UP000230233">
    <property type="component" value="Unassembled WGS sequence"/>
</dbReference>
<dbReference type="EMBL" id="PDUG01000007">
    <property type="protein sequence ID" value="PIC14863.1"/>
    <property type="molecule type" value="Genomic_DNA"/>
</dbReference>
<dbReference type="InterPro" id="IPR002900">
    <property type="entry name" value="DUF38/FTH_CAE_spp"/>
</dbReference>
<dbReference type="PROSITE" id="PS50181">
    <property type="entry name" value="FBOX"/>
    <property type="match status" value="1"/>
</dbReference>
<dbReference type="InterPro" id="IPR041426">
    <property type="entry name" value="Mos1_HTH"/>
</dbReference>
<gene>
    <name evidence="2" type="ORF">B9Z55_027027</name>
</gene>
<dbReference type="InterPro" id="IPR040161">
    <property type="entry name" value="FB224"/>
</dbReference>
<comment type="caution">
    <text evidence="2">The sequence shown here is derived from an EMBL/GenBank/DDBJ whole genome shotgun (WGS) entry which is preliminary data.</text>
</comment>
<accession>A0A2G5SIY0</accession>
<dbReference type="PANTHER" id="PTHR23015">
    <property type="entry name" value="UNCHARACTERIZED C.ELEGANS PROTEIN"/>
    <property type="match status" value="1"/>
</dbReference>
<evidence type="ECO:0000313" key="3">
    <source>
        <dbReference type="Proteomes" id="UP000230233"/>
    </source>
</evidence>
<evidence type="ECO:0000259" key="1">
    <source>
        <dbReference type="PROSITE" id="PS50181"/>
    </source>
</evidence>
<proteinExistence type="predicted"/>
<reference evidence="3" key="1">
    <citation type="submission" date="2017-10" db="EMBL/GenBank/DDBJ databases">
        <title>Rapid genome shrinkage in a self-fertile nematode reveals novel sperm competition proteins.</title>
        <authorList>
            <person name="Yin D."/>
            <person name="Schwarz E.M."/>
            <person name="Thomas C.G."/>
            <person name="Felde R.L."/>
            <person name="Korf I.F."/>
            <person name="Cutter A.D."/>
            <person name="Schartner C.M."/>
            <person name="Ralston E.J."/>
            <person name="Meyer B.J."/>
            <person name="Haag E.S."/>
        </authorList>
    </citation>
    <scope>NUCLEOTIDE SEQUENCE [LARGE SCALE GENOMIC DNA]</scope>
    <source>
        <strain evidence="3">JU1422</strain>
    </source>
</reference>
<sequence length="382" mass="44534">MQLSSNFIKKNQHFLKSCILYEVLQKKPIFDSYRNFCDTVGKDAMEYRDFEFWYYRFYQGELDFDYDRSADPEPKALVDMPVVLMKKITQKLDSIERARLRYINHAIKAVADSSPPVFENIEITLSKNVMQWTLNDKRFSCLKEGSGSILHTLNSSVAEKSDKFYMEKGTEHLAPLLKIPNIQVNYFSLDLLDQTLNLLPVAMNAKRVSILSRNTIEAIQFLSAMTPGYLQSICLYGMSSIKRENYSMIFETDQIKQAKSVNFPLSMEFNVEDFVHFSHLKSFRCYLKSENPFEDVPRIRDILSTLEDFESCELDYYGVSDGSSIRVFAMALGEEIPVEPLFEDGRMIITHRYRIPESNESLEFKLKDEGHNRCRVNIVKRR</sequence>
<dbReference type="GO" id="GO:0045087">
    <property type="term" value="P:innate immune response"/>
    <property type="evidence" value="ECO:0007669"/>
    <property type="project" value="TreeGrafter"/>
</dbReference>
<dbReference type="InterPro" id="IPR001810">
    <property type="entry name" value="F-box_dom"/>
</dbReference>
<dbReference type="Gene3D" id="1.10.10.1450">
    <property type="match status" value="1"/>
</dbReference>
<dbReference type="PANTHER" id="PTHR23015:SF4">
    <property type="entry name" value="DUF38 DOMAIN-CONTAINING PROTEIN-RELATED"/>
    <property type="match status" value="1"/>
</dbReference>
<dbReference type="AlphaFoldDB" id="A0A2G5SIY0"/>
<dbReference type="Pfam" id="PF17906">
    <property type="entry name" value="HTH_48"/>
    <property type="match status" value="1"/>
</dbReference>